<feature type="transmembrane region" description="Helical" evidence="1">
    <location>
        <begin position="58"/>
        <end position="75"/>
    </location>
</feature>
<keyword evidence="3" id="KW-1185">Reference proteome</keyword>
<evidence type="ECO:0000313" key="3">
    <source>
        <dbReference type="Proteomes" id="UP001501510"/>
    </source>
</evidence>
<reference evidence="3" key="1">
    <citation type="journal article" date="2019" name="Int. J. Syst. Evol. Microbiol.">
        <title>The Global Catalogue of Microorganisms (GCM) 10K type strain sequencing project: providing services to taxonomists for standard genome sequencing and annotation.</title>
        <authorList>
            <consortium name="The Broad Institute Genomics Platform"/>
            <consortium name="The Broad Institute Genome Sequencing Center for Infectious Disease"/>
            <person name="Wu L."/>
            <person name="Ma J."/>
        </authorList>
    </citation>
    <scope>NUCLEOTIDE SEQUENCE [LARGE SCALE GENOMIC DNA]</scope>
    <source>
        <strain evidence="3">JCM 1407</strain>
    </source>
</reference>
<accession>A0ABP3UN06</accession>
<evidence type="ECO:0000313" key="2">
    <source>
        <dbReference type="EMBL" id="GAA0739088.1"/>
    </source>
</evidence>
<gene>
    <name evidence="2" type="ORF">GCM10008906_17390</name>
</gene>
<keyword evidence="1" id="KW-0812">Transmembrane</keyword>
<dbReference type="EMBL" id="BAAACG010000008">
    <property type="protein sequence ID" value="GAA0739088.1"/>
    <property type="molecule type" value="Genomic_DNA"/>
</dbReference>
<name>A0ABP3UN06_9CLOT</name>
<feature type="transmembrane region" description="Helical" evidence="1">
    <location>
        <begin position="6"/>
        <end position="22"/>
    </location>
</feature>
<comment type="caution">
    <text evidence="2">The sequence shown here is derived from an EMBL/GenBank/DDBJ whole genome shotgun (WGS) entry which is preliminary data.</text>
</comment>
<keyword evidence="1" id="KW-0472">Membrane</keyword>
<feature type="transmembrane region" description="Helical" evidence="1">
    <location>
        <begin position="27"/>
        <end position="46"/>
    </location>
</feature>
<protein>
    <submittedName>
        <fullName evidence="2">Uncharacterized protein</fullName>
    </submittedName>
</protein>
<keyword evidence="1" id="KW-1133">Transmembrane helix</keyword>
<evidence type="ECO:0000256" key="1">
    <source>
        <dbReference type="SAM" id="Phobius"/>
    </source>
</evidence>
<dbReference type="Proteomes" id="UP001501510">
    <property type="component" value="Unassembled WGS sequence"/>
</dbReference>
<sequence>MNYIIPITLCTILDIILIIEYIKDKKLYRLLVIFYLPLARLFDLPIISNNISKTVSDLFIILSIIFLFFIFYLILKDEKSKNETQK</sequence>
<organism evidence="2 3">
    <name type="scientific">Clostridium oceanicum</name>
    <dbReference type="NCBI Taxonomy" id="1543"/>
    <lineage>
        <taxon>Bacteria</taxon>
        <taxon>Bacillati</taxon>
        <taxon>Bacillota</taxon>
        <taxon>Clostridia</taxon>
        <taxon>Eubacteriales</taxon>
        <taxon>Clostridiaceae</taxon>
        <taxon>Clostridium</taxon>
    </lineage>
</organism>
<proteinExistence type="predicted"/>